<name>A0ABD1Z2U7_9MARC</name>
<evidence type="ECO:0000313" key="3">
    <source>
        <dbReference type="Proteomes" id="UP001605036"/>
    </source>
</evidence>
<gene>
    <name evidence="2" type="ORF">R1flu_009691</name>
</gene>
<comment type="caution">
    <text evidence="2">The sequence shown here is derived from an EMBL/GenBank/DDBJ whole genome shotgun (WGS) entry which is preliminary data.</text>
</comment>
<sequence>MRELMQHRDFAPVVMRTPSPSIANGNSIGARDLPIHTRRNPGGAREESVELTTAEGFQTHSRAGGNILAELPRNAPPSPHPPISARLVQHLHDGVSEGLAEMLMATYGVSQAQEGHLGADLAVQADLAAQALGRGSTRASGLKSRTSE</sequence>
<feature type="region of interest" description="Disordered" evidence="1">
    <location>
        <begin position="16"/>
        <end position="48"/>
    </location>
</feature>
<evidence type="ECO:0000256" key="1">
    <source>
        <dbReference type="SAM" id="MobiDB-lite"/>
    </source>
</evidence>
<dbReference type="Proteomes" id="UP001605036">
    <property type="component" value="Unassembled WGS sequence"/>
</dbReference>
<keyword evidence="3" id="KW-1185">Reference proteome</keyword>
<reference evidence="2 3" key="1">
    <citation type="submission" date="2024-09" db="EMBL/GenBank/DDBJ databases">
        <title>Chromosome-scale assembly of Riccia fluitans.</title>
        <authorList>
            <person name="Paukszto L."/>
            <person name="Sawicki J."/>
            <person name="Karawczyk K."/>
            <person name="Piernik-Szablinska J."/>
            <person name="Szczecinska M."/>
            <person name="Mazdziarz M."/>
        </authorList>
    </citation>
    <scope>NUCLEOTIDE SEQUENCE [LARGE SCALE GENOMIC DNA]</scope>
    <source>
        <strain evidence="2">Rf_01</strain>
        <tissue evidence="2">Aerial parts of the thallus</tissue>
    </source>
</reference>
<protein>
    <submittedName>
        <fullName evidence="2">Uncharacterized protein</fullName>
    </submittedName>
</protein>
<dbReference type="EMBL" id="JBHFFA010000002">
    <property type="protein sequence ID" value="KAL2642104.1"/>
    <property type="molecule type" value="Genomic_DNA"/>
</dbReference>
<feature type="compositionally biased region" description="Polar residues" evidence="1">
    <location>
        <begin position="18"/>
        <end position="27"/>
    </location>
</feature>
<dbReference type="AlphaFoldDB" id="A0ABD1Z2U7"/>
<evidence type="ECO:0000313" key="2">
    <source>
        <dbReference type="EMBL" id="KAL2642104.1"/>
    </source>
</evidence>
<proteinExistence type="predicted"/>
<organism evidence="2 3">
    <name type="scientific">Riccia fluitans</name>
    <dbReference type="NCBI Taxonomy" id="41844"/>
    <lineage>
        <taxon>Eukaryota</taxon>
        <taxon>Viridiplantae</taxon>
        <taxon>Streptophyta</taxon>
        <taxon>Embryophyta</taxon>
        <taxon>Marchantiophyta</taxon>
        <taxon>Marchantiopsida</taxon>
        <taxon>Marchantiidae</taxon>
        <taxon>Marchantiales</taxon>
        <taxon>Ricciaceae</taxon>
        <taxon>Riccia</taxon>
    </lineage>
</organism>
<accession>A0ABD1Z2U7</accession>